<evidence type="ECO:0000259" key="1">
    <source>
        <dbReference type="Pfam" id="PF00326"/>
    </source>
</evidence>
<proteinExistence type="predicted"/>
<name>A0A1I3T078_9PSEU</name>
<dbReference type="STRING" id="115433.SAMN05421835_10778"/>
<dbReference type="EMBL" id="FORP01000007">
    <property type="protein sequence ID" value="SFJ64464.1"/>
    <property type="molecule type" value="Genomic_DNA"/>
</dbReference>
<dbReference type="Proteomes" id="UP000199025">
    <property type="component" value="Unassembled WGS sequence"/>
</dbReference>
<sequence length="311" mass="32756">MARCGVVRLPVERLRRQCGAIPFRRRRKWGRASRSAGYREPVDTITGTAAGVPFTALPPGRADGPAPLLVTWHMLSAPRTDAAFAAALPMTGVPAWRVHLGMPMSGARTPAGGFDAVFDLVRRDALLAFLAPVARQAAAEFPAALSALRRQLPVDDGPIAILGASLGGTVALRVLATGEIPVSAVALVNPAVRVRTAVAMTQGIAGKPYEWTAEAEEVARELDFAAGEFPGEPPLLLVSGEQDHPGLRADAAALVGALRARYANPETVELVTVPDLAHPLAEEPGLEPAPQLPTAKAVDEILTRWFTPPSP</sequence>
<reference evidence="2 3" key="1">
    <citation type="submission" date="2016-10" db="EMBL/GenBank/DDBJ databases">
        <authorList>
            <person name="de Groot N.N."/>
        </authorList>
    </citation>
    <scope>NUCLEOTIDE SEQUENCE [LARGE SCALE GENOMIC DNA]</scope>
    <source>
        <strain evidence="2 3">DSM 44468</strain>
    </source>
</reference>
<dbReference type="Pfam" id="PF00326">
    <property type="entry name" value="Peptidase_S9"/>
    <property type="match status" value="1"/>
</dbReference>
<protein>
    <submittedName>
        <fullName evidence="2">Prolyl oligopeptidase family protein</fullName>
    </submittedName>
</protein>
<evidence type="ECO:0000313" key="2">
    <source>
        <dbReference type="EMBL" id="SFJ64464.1"/>
    </source>
</evidence>
<dbReference type="GO" id="GO:0008236">
    <property type="term" value="F:serine-type peptidase activity"/>
    <property type="evidence" value="ECO:0007669"/>
    <property type="project" value="InterPro"/>
</dbReference>
<keyword evidence="3" id="KW-1185">Reference proteome</keyword>
<dbReference type="Gene3D" id="3.40.50.1820">
    <property type="entry name" value="alpha/beta hydrolase"/>
    <property type="match status" value="1"/>
</dbReference>
<feature type="domain" description="Peptidase S9 prolyl oligopeptidase catalytic" evidence="1">
    <location>
        <begin position="139"/>
        <end position="280"/>
    </location>
</feature>
<accession>A0A1I3T078</accession>
<dbReference type="SUPFAM" id="SSF53474">
    <property type="entry name" value="alpha/beta-Hydrolases"/>
    <property type="match status" value="1"/>
</dbReference>
<gene>
    <name evidence="2" type="ORF">SAMN05421835_10778</name>
</gene>
<dbReference type="AlphaFoldDB" id="A0A1I3T078"/>
<organism evidence="2 3">
    <name type="scientific">Amycolatopsis sacchari</name>
    <dbReference type="NCBI Taxonomy" id="115433"/>
    <lineage>
        <taxon>Bacteria</taxon>
        <taxon>Bacillati</taxon>
        <taxon>Actinomycetota</taxon>
        <taxon>Actinomycetes</taxon>
        <taxon>Pseudonocardiales</taxon>
        <taxon>Pseudonocardiaceae</taxon>
        <taxon>Amycolatopsis</taxon>
    </lineage>
</organism>
<dbReference type="InterPro" id="IPR029058">
    <property type="entry name" value="AB_hydrolase_fold"/>
</dbReference>
<dbReference type="GO" id="GO:0006508">
    <property type="term" value="P:proteolysis"/>
    <property type="evidence" value="ECO:0007669"/>
    <property type="project" value="InterPro"/>
</dbReference>
<dbReference type="InterPro" id="IPR001375">
    <property type="entry name" value="Peptidase_S9_cat"/>
</dbReference>
<evidence type="ECO:0000313" key="3">
    <source>
        <dbReference type="Proteomes" id="UP000199025"/>
    </source>
</evidence>